<dbReference type="RefSeq" id="WP_024427104.1">
    <property type="nucleotide sequence ID" value="NZ_AUYP01000031.1"/>
</dbReference>
<dbReference type="CDD" id="cd17535">
    <property type="entry name" value="REC_NarL-like"/>
    <property type="match status" value="1"/>
</dbReference>
<dbReference type="PROSITE" id="PS50110">
    <property type="entry name" value="RESPONSE_REGULATORY"/>
    <property type="match status" value="1"/>
</dbReference>
<gene>
    <name evidence="10" type="primary">degU_2</name>
    <name evidence="10" type="ORF">FX981_03579</name>
</gene>
<dbReference type="Pfam" id="PF00196">
    <property type="entry name" value="GerE"/>
    <property type="match status" value="1"/>
</dbReference>
<comment type="subcellular location">
    <subcellularLocation>
        <location evidence="1">Cytoplasm</location>
    </subcellularLocation>
</comment>
<evidence type="ECO:0000259" key="8">
    <source>
        <dbReference type="PROSITE" id="PS50043"/>
    </source>
</evidence>
<dbReference type="GO" id="GO:0003677">
    <property type="term" value="F:DNA binding"/>
    <property type="evidence" value="ECO:0007669"/>
    <property type="project" value="UniProtKB-KW"/>
</dbReference>
<dbReference type="SMART" id="SM00421">
    <property type="entry name" value="HTH_LUXR"/>
    <property type="match status" value="1"/>
</dbReference>
<dbReference type="InterPro" id="IPR016032">
    <property type="entry name" value="Sig_transdc_resp-reg_C-effctor"/>
</dbReference>
<dbReference type="InterPro" id="IPR058245">
    <property type="entry name" value="NreC/VraR/RcsB-like_REC"/>
</dbReference>
<organism evidence="10 11">
    <name type="scientific">Bacillus safensis</name>
    <dbReference type="NCBI Taxonomy" id="561879"/>
    <lineage>
        <taxon>Bacteria</taxon>
        <taxon>Bacillati</taxon>
        <taxon>Bacillota</taxon>
        <taxon>Bacilli</taxon>
        <taxon>Bacillales</taxon>
        <taxon>Bacillaceae</taxon>
        <taxon>Bacillus</taxon>
    </lineage>
</organism>
<feature type="domain" description="HTH luxR-type" evidence="8">
    <location>
        <begin position="147"/>
        <end position="212"/>
    </location>
</feature>
<dbReference type="Gene3D" id="3.40.50.2300">
    <property type="match status" value="1"/>
</dbReference>
<dbReference type="PROSITE" id="PS00622">
    <property type="entry name" value="HTH_LUXR_1"/>
    <property type="match status" value="1"/>
</dbReference>
<proteinExistence type="predicted"/>
<dbReference type="SUPFAM" id="SSF52172">
    <property type="entry name" value="CheY-like"/>
    <property type="match status" value="1"/>
</dbReference>
<evidence type="ECO:0000256" key="3">
    <source>
        <dbReference type="ARBA" id="ARBA00022553"/>
    </source>
</evidence>
<evidence type="ECO:0000259" key="9">
    <source>
        <dbReference type="PROSITE" id="PS50110"/>
    </source>
</evidence>
<evidence type="ECO:0000256" key="1">
    <source>
        <dbReference type="ARBA" id="ARBA00004496"/>
    </source>
</evidence>
<dbReference type="GO" id="GO:0000160">
    <property type="term" value="P:phosphorelay signal transduction system"/>
    <property type="evidence" value="ECO:0007669"/>
    <property type="project" value="InterPro"/>
</dbReference>
<dbReference type="Proteomes" id="UP000325032">
    <property type="component" value="Chromosome"/>
</dbReference>
<dbReference type="PROSITE" id="PS50043">
    <property type="entry name" value="HTH_LUXR_2"/>
    <property type="match status" value="1"/>
</dbReference>
<evidence type="ECO:0000256" key="5">
    <source>
        <dbReference type="ARBA" id="ARBA00023125"/>
    </source>
</evidence>
<dbReference type="GeneID" id="61770322"/>
<keyword evidence="2" id="KW-0963">Cytoplasm</keyword>
<dbReference type="InterPro" id="IPR000792">
    <property type="entry name" value="Tscrpt_reg_LuxR_C"/>
</dbReference>
<dbReference type="SUPFAM" id="SSF46894">
    <property type="entry name" value="C-terminal effector domain of the bipartite response regulators"/>
    <property type="match status" value="1"/>
</dbReference>
<dbReference type="GO" id="GO:0005737">
    <property type="term" value="C:cytoplasm"/>
    <property type="evidence" value="ECO:0007669"/>
    <property type="project" value="UniProtKB-SubCell"/>
</dbReference>
<dbReference type="GO" id="GO:0006355">
    <property type="term" value="P:regulation of DNA-templated transcription"/>
    <property type="evidence" value="ECO:0007669"/>
    <property type="project" value="InterPro"/>
</dbReference>
<evidence type="ECO:0000256" key="2">
    <source>
        <dbReference type="ARBA" id="ARBA00022490"/>
    </source>
</evidence>
<dbReference type="InterPro" id="IPR011006">
    <property type="entry name" value="CheY-like_superfamily"/>
</dbReference>
<dbReference type="PANTHER" id="PTHR43214">
    <property type="entry name" value="TWO-COMPONENT RESPONSE REGULATOR"/>
    <property type="match status" value="1"/>
</dbReference>
<dbReference type="Pfam" id="PF00072">
    <property type="entry name" value="Response_reg"/>
    <property type="match status" value="1"/>
</dbReference>
<name>A0A5C0WKV7_BACIA</name>
<evidence type="ECO:0000313" key="11">
    <source>
        <dbReference type="Proteomes" id="UP000325032"/>
    </source>
</evidence>
<sequence>MSYRIVIVDDHYVVREGLKLILETDERFEVVGEAEDGGKGIDVIKEKSPDLVLLDLNMPMMSGLDMLREMQTLQIKVPVLILTTYNEEKLMIQGLQLGAKGYLLKDASRENLFNTIEAAIRGDILLQSNVASKVFESTVHKEPQVKLKTDNHLLTEKEMLVLQAVARGFRSKEIAFDMGISERTVKAHLTNIYQKLNVTSRAEAIKTSIELGIIHF</sequence>
<keyword evidence="5" id="KW-0238">DNA-binding</keyword>
<dbReference type="InterPro" id="IPR001789">
    <property type="entry name" value="Sig_transdc_resp-reg_receiver"/>
</dbReference>
<accession>A0A5C0WKV7</accession>
<feature type="domain" description="Response regulatory" evidence="9">
    <location>
        <begin position="4"/>
        <end position="120"/>
    </location>
</feature>
<dbReference type="AlphaFoldDB" id="A0A5C0WKV7"/>
<evidence type="ECO:0000256" key="7">
    <source>
        <dbReference type="PROSITE-ProRule" id="PRU00169"/>
    </source>
</evidence>
<dbReference type="CDD" id="cd06170">
    <property type="entry name" value="LuxR_C_like"/>
    <property type="match status" value="1"/>
</dbReference>
<feature type="modified residue" description="4-aspartylphosphate" evidence="7">
    <location>
        <position position="55"/>
    </location>
</feature>
<evidence type="ECO:0000313" key="10">
    <source>
        <dbReference type="EMBL" id="QEK65309.1"/>
    </source>
</evidence>
<keyword evidence="11" id="KW-1185">Reference proteome</keyword>
<dbReference type="SMART" id="SM00448">
    <property type="entry name" value="REC"/>
    <property type="match status" value="1"/>
</dbReference>
<dbReference type="EMBL" id="CP043404">
    <property type="protein sequence ID" value="QEK65309.1"/>
    <property type="molecule type" value="Genomic_DNA"/>
</dbReference>
<evidence type="ECO:0000256" key="6">
    <source>
        <dbReference type="ARBA" id="ARBA00023163"/>
    </source>
</evidence>
<dbReference type="InterPro" id="IPR039420">
    <property type="entry name" value="WalR-like"/>
</dbReference>
<dbReference type="PRINTS" id="PR00038">
    <property type="entry name" value="HTHLUXR"/>
</dbReference>
<reference evidence="10 11" key="1">
    <citation type="journal article" date="2018" name="Plant Biotechnol. Rep.">
        <title>Diversity and antifungal activity of endophytic bacteria associated with Panax ginseng seedlings.</title>
        <authorList>
            <person name="Park J.M."/>
            <person name="Hong C.E."/>
            <person name="Jo S.H."/>
        </authorList>
    </citation>
    <scope>NUCLEOTIDE SEQUENCE [LARGE SCALE GENOMIC DNA]</scope>
    <source>
        <strain evidence="10 11">PgKB20</strain>
    </source>
</reference>
<protein>
    <submittedName>
        <fullName evidence="10">Transcriptional regulatory protein DegU</fullName>
    </submittedName>
</protein>
<dbReference type="PANTHER" id="PTHR43214:SF37">
    <property type="entry name" value="TRANSCRIPTIONAL REGULATORY PROTEIN YDFI"/>
    <property type="match status" value="1"/>
</dbReference>
<evidence type="ECO:0000256" key="4">
    <source>
        <dbReference type="ARBA" id="ARBA00023015"/>
    </source>
</evidence>
<keyword evidence="3 7" id="KW-0597">Phosphoprotein</keyword>
<keyword evidence="4" id="KW-0805">Transcription regulation</keyword>
<keyword evidence="6" id="KW-0804">Transcription</keyword>